<dbReference type="RefSeq" id="WP_072832417.1">
    <property type="nucleotide sequence ID" value="NZ_FQXP01000010.1"/>
</dbReference>
<dbReference type="OrthoDB" id="9813938at2"/>
<keyword evidence="7" id="KW-0808">Transferase</keyword>
<dbReference type="GO" id="GO:0006450">
    <property type="term" value="P:regulation of translational fidelity"/>
    <property type="evidence" value="ECO:0007669"/>
    <property type="project" value="InterPro"/>
</dbReference>
<evidence type="ECO:0000256" key="3">
    <source>
        <dbReference type="ARBA" id="ARBA00024799"/>
    </source>
</evidence>
<dbReference type="AlphaFoldDB" id="A0A1M5XZZ8"/>
<dbReference type="HAMAP" id="MF_00122">
    <property type="entry name" value="GatC"/>
    <property type="match status" value="1"/>
</dbReference>
<dbReference type="PANTHER" id="PTHR15004:SF0">
    <property type="entry name" value="GLUTAMYL-TRNA(GLN) AMIDOTRANSFERASE SUBUNIT C, MITOCHONDRIAL"/>
    <property type="match status" value="1"/>
</dbReference>
<dbReference type="Pfam" id="PF02686">
    <property type="entry name" value="GatC"/>
    <property type="match status" value="1"/>
</dbReference>
<dbReference type="GO" id="GO:0050567">
    <property type="term" value="F:glutaminyl-tRNA synthase (glutamine-hydrolyzing) activity"/>
    <property type="evidence" value="ECO:0007669"/>
    <property type="project" value="UniProtKB-UniRule"/>
</dbReference>
<dbReference type="EMBL" id="FQXP01000010">
    <property type="protein sequence ID" value="SHI05269.1"/>
    <property type="molecule type" value="Genomic_DNA"/>
</dbReference>
<evidence type="ECO:0000256" key="6">
    <source>
        <dbReference type="HAMAP-Rule" id="MF_00122"/>
    </source>
</evidence>
<accession>A0A1M5XZZ8</accession>
<dbReference type="GO" id="GO:0070681">
    <property type="term" value="P:glutaminyl-tRNAGln biosynthesis via transamidation"/>
    <property type="evidence" value="ECO:0007669"/>
    <property type="project" value="TreeGrafter"/>
</dbReference>
<dbReference type="EC" id="6.3.5.-" evidence="6"/>
<keyword evidence="6" id="KW-0067">ATP-binding</keyword>
<dbReference type="InterPro" id="IPR003837">
    <property type="entry name" value="GatC"/>
</dbReference>
<evidence type="ECO:0000256" key="4">
    <source>
        <dbReference type="ARBA" id="ARBA00047380"/>
    </source>
</evidence>
<dbReference type="PANTHER" id="PTHR15004">
    <property type="entry name" value="GLUTAMYL-TRNA(GLN) AMIDOTRANSFERASE SUBUNIT C, MITOCHONDRIAL"/>
    <property type="match status" value="1"/>
</dbReference>
<keyword evidence="8" id="KW-1185">Reference proteome</keyword>
<proteinExistence type="inferred from homology"/>
<comment type="subunit">
    <text evidence="2 6">Heterotrimer of A, B and C subunits.</text>
</comment>
<protein>
    <recommendedName>
        <fullName evidence="6">Aspartyl/glutamyl-tRNA(Asn/Gln) amidotransferase subunit C</fullName>
        <shortName evidence="6">Asp/Glu-ADT subunit C</shortName>
        <ecNumber evidence="6">6.3.5.-</ecNumber>
    </recommendedName>
</protein>
<organism evidence="7 8">
    <name type="scientific">Clostridium collagenovorans DSM 3089</name>
    <dbReference type="NCBI Taxonomy" id="1121306"/>
    <lineage>
        <taxon>Bacteria</taxon>
        <taxon>Bacillati</taxon>
        <taxon>Bacillota</taxon>
        <taxon>Clostridia</taxon>
        <taxon>Eubacteriales</taxon>
        <taxon>Clostridiaceae</taxon>
        <taxon>Clostridium</taxon>
    </lineage>
</organism>
<dbReference type="NCBIfam" id="TIGR00135">
    <property type="entry name" value="gatC"/>
    <property type="match status" value="1"/>
</dbReference>
<evidence type="ECO:0000256" key="2">
    <source>
        <dbReference type="ARBA" id="ARBA00011123"/>
    </source>
</evidence>
<dbReference type="GO" id="GO:0016740">
    <property type="term" value="F:transferase activity"/>
    <property type="evidence" value="ECO:0007669"/>
    <property type="project" value="UniProtKB-KW"/>
</dbReference>
<reference evidence="7 8" key="1">
    <citation type="submission" date="2016-11" db="EMBL/GenBank/DDBJ databases">
        <authorList>
            <person name="Jaros S."/>
            <person name="Januszkiewicz K."/>
            <person name="Wedrychowicz H."/>
        </authorList>
    </citation>
    <scope>NUCLEOTIDE SEQUENCE [LARGE SCALE GENOMIC DNA]</scope>
    <source>
        <strain evidence="7 8">DSM 3089</strain>
    </source>
</reference>
<dbReference type="GO" id="GO:0050566">
    <property type="term" value="F:asparaginyl-tRNA synthase (glutamine-hydrolyzing) activity"/>
    <property type="evidence" value="ECO:0007669"/>
    <property type="project" value="RHEA"/>
</dbReference>
<dbReference type="Proteomes" id="UP000184526">
    <property type="component" value="Unassembled WGS sequence"/>
</dbReference>
<comment type="similarity">
    <text evidence="1 6">Belongs to the GatC family.</text>
</comment>
<dbReference type="GO" id="GO:0005524">
    <property type="term" value="F:ATP binding"/>
    <property type="evidence" value="ECO:0007669"/>
    <property type="project" value="UniProtKB-KW"/>
</dbReference>
<dbReference type="STRING" id="1121306.SAMN02745196_02571"/>
<dbReference type="Gene3D" id="1.10.20.60">
    <property type="entry name" value="Glu-tRNAGln amidotransferase C subunit, N-terminal domain"/>
    <property type="match status" value="1"/>
</dbReference>
<comment type="function">
    <text evidence="3 6">Allows the formation of correctly charged Asn-tRNA(Asn) or Gln-tRNA(Gln) through the transamidation of misacylated Asp-tRNA(Asn) or Glu-tRNA(Gln) in organisms which lack either or both of asparaginyl-tRNA or glutaminyl-tRNA synthetases. The reaction takes place in the presence of glutamine and ATP through an activated phospho-Asp-tRNA(Asn) or phospho-Glu-tRNA(Gln).</text>
</comment>
<evidence type="ECO:0000313" key="8">
    <source>
        <dbReference type="Proteomes" id="UP000184526"/>
    </source>
</evidence>
<gene>
    <name evidence="6" type="primary">gatC</name>
    <name evidence="7" type="ORF">SAMN02745196_02571</name>
</gene>
<dbReference type="GO" id="GO:0006412">
    <property type="term" value="P:translation"/>
    <property type="evidence" value="ECO:0007669"/>
    <property type="project" value="UniProtKB-UniRule"/>
</dbReference>
<evidence type="ECO:0000256" key="5">
    <source>
        <dbReference type="ARBA" id="ARBA00047913"/>
    </source>
</evidence>
<comment type="catalytic activity">
    <reaction evidence="4 6">
        <text>L-aspartyl-tRNA(Asn) + L-glutamine + ATP + H2O = L-asparaginyl-tRNA(Asn) + L-glutamate + ADP + phosphate + 2 H(+)</text>
        <dbReference type="Rhea" id="RHEA:14513"/>
        <dbReference type="Rhea" id="RHEA-COMP:9674"/>
        <dbReference type="Rhea" id="RHEA-COMP:9677"/>
        <dbReference type="ChEBI" id="CHEBI:15377"/>
        <dbReference type="ChEBI" id="CHEBI:15378"/>
        <dbReference type="ChEBI" id="CHEBI:29985"/>
        <dbReference type="ChEBI" id="CHEBI:30616"/>
        <dbReference type="ChEBI" id="CHEBI:43474"/>
        <dbReference type="ChEBI" id="CHEBI:58359"/>
        <dbReference type="ChEBI" id="CHEBI:78515"/>
        <dbReference type="ChEBI" id="CHEBI:78516"/>
        <dbReference type="ChEBI" id="CHEBI:456216"/>
    </reaction>
</comment>
<comment type="catalytic activity">
    <reaction evidence="5 6">
        <text>L-glutamyl-tRNA(Gln) + L-glutamine + ATP + H2O = L-glutaminyl-tRNA(Gln) + L-glutamate + ADP + phosphate + H(+)</text>
        <dbReference type="Rhea" id="RHEA:17521"/>
        <dbReference type="Rhea" id="RHEA-COMP:9681"/>
        <dbReference type="Rhea" id="RHEA-COMP:9684"/>
        <dbReference type="ChEBI" id="CHEBI:15377"/>
        <dbReference type="ChEBI" id="CHEBI:15378"/>
        <dbReference type="ChEBI" id="CHEBI:29985"/>
        <dbReference type="ChEBI" id="CHEBI:30616"/>
        <dbReference type="ChEBI" id="CHEBI:43474"/>
        <dbReference type="ChEBI" id="CHEBI:58359"/>
        <dbReference type="ChEBI" id="CHEBI:78520"/>
        <dbReference type="ChEBI" id="CHEBI:78521"/>
        <dbReference type="ChEBI" id="CHEBI:456216"/>
    </reaction>
</comment>
<dbReference type="InterPro" id="IPR036113">
    <property type="entry name" value="Asp/Glu-ADT_sf_sub_c"/>
</dbReference>
<evidence type="ECO:0000256" key="1">
    <source>
        <dbReference type="ARBA" id="ARBA00010757"/>
    </source>
</evidence>
<keyword evidence="6" id="KW-0436">Ligase</keyword>
<sequence>MSIDKNEIDYLSKLAKLKFSEKEEESLIEDLNKIIGYMEKLNEVNTENIEETVHTYFLENNLREDEVKASLDKKEVLKLQGSENEDYFVVPKVISENK</sequence>
<evidence type="ECO:0000313" key="7">
    <source>
        <dbReference type="EMBL" id="SHI05269.1"/>
    </source>
</evidence>
<keyword evidence="6" id="KW-0648">Protein biosynthesis</keyword>
<keyword evidence="6" id="KW-0547">Nucleotide-binding</keyword>
<dbReference type="SUPFAM" id="SSF141000">
    <property type="entry name" value="Glu-tRNAGln amidotransferase C subunit"/>
    <property type="match status" value="1"/>
</dbReference>
<name>A0A1M5XZZ8_9CLOT</name>